<protein>
    <submittedName>
        <fullName evidence="1">Uncharacterized protein</fullName>
    </submittedName>
</protein>
<evidence type="ECO:0000313" key="2">
    <source>
        <dbReference type="Proteomes" id="UP000663193"/>
    </source>
</evidence>
<reference evidence="2" key="1">
    <citation type="journal article" date="2021" name="BMC Genomics">
        <title>Chromosome-level genome assembly and manually-curated proteome of model necrotroph Parastagonospora nodorum Sn15 reveals a genome-wide trove of candidate effector homologs, and redundancy of virulence-related functions within an accessory chromosome.</title>
        <authorList>
            <person name="Bertazzoni S."/>
            <person name="Jones D.A.B."/>
            <person name="Phan H.T."/>
            <person name="Tan K.-C."/>
            <person name="Hane J.K."/>
        </authorList>
    </citation>
    <scope>NUCLEOTIDE SEQUENCE [LARGE SCALE GENOMIC DNA]</scope>
    <source>
        <strain evidence="2">SN15 / ATCC MYA-4574 / FGSC 10173)</strain>
    </source>
</reference>
<gene>
    <name evidence="1" type="ORF">JI435_420420</name>
</gene>
<dbReference type="Proteomes" id="UP000663193">
    <property type="component" value="Chromosome 16"/>
</dbReference>
<organism evidence="1 2">
    <name type="scientific">Phaeosphaeria nodorum (strain SN15 / ATCC MYA-4574 / FGSC 10173)</name>
    <name type="common">Glume blotch fungus</name>
    <name type="synonym">Parastagonospora nodorum</name>
    <dbReference type="NCBI Taxonomy" id="321614"/>
    <lineage>
        <taxon>Eukaryota</taxon>
        <taxon>Fungi</taxon>
        <taxon>Dikarya</taxon>
        <taxon>Ascomycota</taxon>
        <taxon>Pezizomycotina</taxon>
        <taxon>Dothideomycetes</taxon>
        <taxon>Pleosporomycetidae</taxon>
        <taxon>Pleosporales</taxon>
        <taxon>Pleosporineae</taxon>
        <taxon>Phaeosphaeriaceae</taxon>
        <taxon>Parastagonospora</taxon>
    </lineage>
</organism>
<proteinExistence type="predicted"/>
<sequence>MSLRFYVVFCLQKYVSPSNISAFGLSERCRRSRREPKVMQKQDRASRLRVLSHLLKTSCYSHFDNRGGYDRREVDKRTGF</sequence>
<dbReference type="EMBL" id="CP069038">
    <property type="protein sequence ID" value="QRD03862.1"/>
    <property type="molecule type" value="Genomic_DNA"/>
</dbReference>
<dbReference type="VEuPathDB" id="FungiDB:JI435_420420"/>
<accession>A0A7U2I7Z6</accession>
<evidence type="ECO:0000313" key="1">
    <source>
        <dbReference type="EMBL" id="QRD03862.1"/>
    </source>
</evidence>
<name>A0A7U2I7Z6_PHANO</name>
<dbReference type="AlphaFoldDB" id="A0A7U2I7Z6"/>
<keyword evidence="2" id="KW-1185">Reference proteome</keyword>